<evidence type="ECO:0000313" key="3">
    <source>
        <dbReference type="Proteomes" id="UP000057737"/>
    </source>
</evidence>
<organism evidence="2 3">
    <name type="scientific">Bradyrhizobium macuxiense</name>
    <dbReference type="NCBI Taxonomy" id="1755647"/>
    <lineage>
        <taxon>Bacteria</taxon>
        <taxon>Pseudomonadati</taxon>
        <taxon>Pseudomonadota</taxon>
        <taxon>Alphaproteobacteria</taxon>
        <taxon>Hyphomicrobiales</taxon>
        <taxon>Nitrobacteraceae</taxon>
        <taxon>Bradyrhizobium</taxon>
    </lineage>
</organism>
<feature type="compositionally biased region" description="Low complexity" evidence="1">
    <location>
        <begin position="59"/>
        <end position="70"/>
    </location>
</feature>
<keyword evidence="3" id="KW-1185">Reference proteome</keyword>
<dbReference type="AlphaFoldDB" id="A0A109K1Y1"/>
<feature type="region of interest" description="Disordered" evidence="1">
    <location>
        <begin position="47"/>
        <end position="125"/>
    </location>
</feature>
<sequence length="137" mass="13283">MAARPNPEFGKRRPNAPPRPGPPVKRSNHVALLVMGTLAVGGGAYALMPRQNCQPPAPGMAAPAVPQPGADCPPRNSSSSGGHAGGGGSWSHSSFYSGGGSSSGSSSSSTSSSSSSSSSVSRGGFGSFAHALGFGGG</sequence>
<protein>
    <submittedName>
        <fullName evidence="2">Uncharacterized protein</fullName>
    </submittedName>
</protein>
<dbReference type="Proteomes" id="UP000057737">
    <property type="component" value="Unassembled WGS sequence"/>
</dbReference>
<dbReference type="RefSeq" id="WP_066502208.1">
    <property type="nucleotide sequence ID" value="NZ_LNCU01000032.1"/>
</dbReference>
<feature type="region of interest" description="Disordered" evidence="1">
    <location>
        <begin position="1"/>
        <end position="28"/>
    </location>
</feature>
<name>A0A109K1Y1_9BRAD</name>
<evidence type="ECO:0000313" key="2">
    <source>
        <dbReference type="EMBL" id="KWV59321.1"/>
    </source>
</evidence>
<feature type="compositionally biased region" description="Low complexity" evidence="1">
    <location>
        <begin position="103"/>
        <end position="122"/>
    </location>
</feature>
<dbReference type="EMBL" id="LNCU01000032">
    <property type="protein sequence ID" value="KWV59321.1"/>
    <property type="molecule type" value="Genomic_DNA"/>
</dbReference>
<comment type="caution">
    <text evidence="2">The sequence shown here is derived from an EMBL/GenBank/DDBJ whole genome shotgun (WGS) entry which is preliminary data.</text>
</comment>
<evidence type="ECO:0000256" key="1">
    <source>
        <dbReference type="SAM" id="MobiDB-lite"/>
    </source>
</evidence>
<proteinExistence type="predicted"/>
<accession>A0A109K1Y1</accession>
<reference evidence="2 3" key="1">
    <citation type="submission" date="2015-11" db="EMBL/GenBank/DDBJ databases">
        <title>Draft Genome Sequence of the Strain BR 10303 (Bradyrhizobium sp.) isolated from nodules of Centrolobium paraense.</title>
        <authorList>
            <person name="Zelli J.E."/>
            <person name="Simoes-Araujo J.L."/>
            <person name="Barauna A.C."/>
            <person name="Silva K."/>
        </authorList>
    </citation>
    <scope>NUCLEOTIDE SEQUENCE [LARGE SCALE GENOMIC DNA]</scope>
    <source>
        <strain evidence="2 3">BR 10303</strain>
    </source>
</reference>
<gene>
    <name evidence="2" type="ORF">AS156_32185</name>
</gene>